<comment type="caution">
    <text evidence="2">The sequence shown here is derived from an EMBL/GenBank/DDBJ whole genome shotgun (WGS) entry which is preliminary data.</text>
</comment>
<dbReference type="AlphaFoldDB" id="A0A543K4U1"/>
<evidence type="ECO:0000313" key="2">
    <source>
        <dbReference type="EMBL" id="TQM90100.1"/>
    </source>
</evidence>
<evidence type="ECO:0000313" key="3">
    <source>
        <dbReference type="Proteomes" id="UP000320582"/>
    </source>
</evidence>
<reference evidence="2 3" key="1">
    <citation type="submission" date="2019-06" db="EMBL/GenBank/DDBJ databases">
        <title>Genomic Encyclopedia of Archaeal and Bacterial Type Strains, Phase II (KMG-II): from individual species to whole genera.</title>
        <authorList>
            <person name="Goeker M."/>
        </authorList>
    </citation>
    <scope>NUCLEOTIDE SEQUENCE [LARGE SCALE GENOMIC DNA]</scope>
    <source>
        <strain evidence="2 3">DSM 18423</strain>
    </source>
</reference>
<evidence type="ECO:0000256" key="1">
    <source>
        <dbReference type="SAM" id="MobiDB-lite"/>
    </source>
</evidence>
<protein>
    <submittedName>
        <fullName evidence="2">Uncharacterized protein</fullName>
    </submittedName>
</protein>
<proteinExistence type="predicted"/>
<accession>A0A543K4U1</accession>
<dbReference type="EMBL" id="VFPT01000003">
    <property type="protein sequence ID" value="TQM90100.1"/>
    <property type="molecule type" value="Genomic_DNA"/>
</dbReference>
<dbReference type="SUPFAM" id="SSF53955">
    <property type="entry name" value="Lysozyme-like"/>
    <property type="match status" value="1"/>
</dbReference>
<feature type="region of interest" description="Disordered" evidence="1">
    <location>
        <begin position="47"/>
        <end position="69"/>
    </location>
</feature>
<organism evidence="2 3">
    <name type="scientific">Roseinatronobacter monicus</name>
    <dbReference type="NCBI Taxonomy" id="393481"/>
    <lineage>
        <taxon>Bacteria</taxon>
        <taxon>Pseudomonadati</taxon>
        <taxon>Pseudomonadota</taxon>
        <taxon>Alphaproteobacteria</taxon>
        <taxon>Rhodobacterales</taxon>
        <taxon>Paracoccaceae</taxon>
        <taxon>Roseinatronobacter</taxon>
    </lineage>
</organism>
<name>A0A543K4U1_9RHOB</name>
<keyword evidence="3" id="KW-1185">Reference proteome</keyword>
<dbReference type="InterPro" id="IPR023346">
    <property type="entry name" value="Lysozyme-like_dom_sf"/>
</dbReference>
<dbReference type="Gene3D" id="1.10.530.10">
    <property type="match status" value="1"/>
</dbReference>
<dbReference type="Proteomes" id="UP000320582">
    <property type="component" value="Unassembled WGS sequence"/>
</dbReference>
<gene>
    <name evidence="2" type="ORF">BD293_4020</name>
</gene>
<sequence>MGVAEIGAQGDHVSVDRGAVASASLQRPNGESVSQIMEARPRFARRRADADGSGQLAKDGSNRVVGRAGSGRRAQERCVRAGRVCVEPDVERVARALVDRDESTLPELRLQNEKTVLAKVPHPYQFIYLTLRDLVETHGISDSLVFDGEVQTYLARFLMHQCGFFDHATPNVQLANCLAGVWAALPLVSGPERGQSAYAADGINKAFAAPETVLDVLGRRFKW</sequence>